<comment type="caution">
    <text evidence="1">The sequence shown here is derived from an EMBL/GenBank/DDBJ whole genome shotgun (WGS) entry which is preliminary data.</text>
</comment>
<keyword evidence="2" id="KW-1185">Reference proteome</keyword>
<sequence length="124" mass="13079">MEFRAAFPADVEAFEVVEQGVGLLDDVVELAHALDVRGALAGGDGQDSAFAQLFAVGVGVVVLPPSGASGRLRGRPGRPVTGGVPSTRARVWVTSLTLAVVSSASRMRWNWSKTPACCCRSRRR</sequence>
<organism evidence="1 2">
    <name type="scientific">Streptomyces inhibens</name>
    <dbReference type="NCBI Taxonomy" id="2293571"/>
    <lineage>
        <taxon>Bacteria</taxon>
        <taxon>Bacillati</taxon>
        <taxon>Actinomycetota</taxon>
        <taxon>Actinomycetes</taxon>
        <taxon>Kitasatosporales</taxon>
        <taxon>Streptomycetaceae</taxon>
        <taxon>Streptomyces</taxon>
    </lineage>
</organism>
<dbReference type="AlphaFoldDB" id="A0A371PWP8"/>
<dbReference type="Proteomes" id="UP000262477">
    <property type="component" value="Unassembled WGS sequence"/>
</dbReference>
<dbReference type="EMBL" id="QUAC01000234">
    <property type="protein sequence ID" value="REK86885.1"/>
    <property type="molecule type" value="Genomic_DNA"/>
</dbReference>
<evidence type="ECO:0000313" key="2">
    <source>
        <dbReference type="Proteomes" id="UP000262477"/>
    </source>
</evidence>
<reference evidence="1 2" key="1">
    <citation type="submission" date="2018-08" db="EMBL/GenBank/DDBJ databases">
        <title>Streptomyces NEAU-D10 sp. nov., a novel Actinomycete isolated from soil.</title>
        <authorList>
            <person name="Jin L."/>
        </authorList>
    </citation>
    <scope>NUCLEOTIDE SEQUENCE [LARGE SCALE GENOMIC DNA]</scope>
    <source>
        <strain evidence="1 2">NEAU-D10</strain>
    </source>
</reference>
<gene>
    <name evidence="1" type="ORF">DY245_29995</name>
</gene>
<proteinExistence type="predicted"/>
<evidence type="ECO:0000313" key="1">
    <source>
        <dbReference type="EMBL" id="REK86885.1"/>
    </source>
</evidence>
<accession>A0A371PWP8</accession>
<name>A0A371PWP8_STRIH</name>
<protein>
    <submittedName>
        <fullName evidence="1">Uncharacterized protein</fullName>
    </submittedName>
</protein>